<feature type="domain" description="Polynucleotide kinase-phosphatase ligase" evidence="1">
    <location>
        <begin position="2"/>
        <end position="97"/>
    </location>
</feature>
<dbReference type="Pfam" id="PF16542">
    <property type="entry name" value="PNKP_ligase"/>
    <property type="match status" value="1"/>
</dbReference>
<reference evidence="2" key="1">
    <citation type="submission" date="2024-06" db="EMBL/GenBank/DDBJ databases">
        <authorList>
            <consortium name="consrtm"/>
            <person name="Uemura M."/>
            <person name="Terahara T."/>
        </authorList>
    </citation>
    <scope>NUCLEOTIDE SEQUENCE</scope>
    <source>
        <strain evidence="2">KM77-8</strain>
    </source>
</reference>
<dbReference type="Gene3D" id="3.30.470.30">
    <property type="entry name" value="DNA ligase/mRNA capping enzyme"/>
    <property type="match status" value="1"/>
</dbReference>
<proteinExistence type="predicted"/>
<evidence type="ECO:0000259" key="1">
    <source>
        <dbReference type="Pfam" id="PF16542"/>
    </source>
</evidence>
<name>A0AAT9HG15_9ACTN</name>
<organism evidence="2">
    <name type="scientific">Streptomyces haneummycinicus</name>
    <dbReference type="NCBI Taxonomy" id="3074435"/>
    <lineage>
        <taxon>Bacteria</taxon>
        <taxon>Bacillati</taxon>
        <taxon>Actinomycetota</taxon>
        <taxon>Actinomycetes</taxon>
        <taxon>Kitasatosporales</taxon>
        <taxon>Streptomycetaceae</taxon>
        <taxon>Streptomyces</taxon>
    </lineage>
</organism>
<evidence type="ECO:0000313" key="2">
    <source>
        <dbReference type="EMBL" id="BFO16273.1"/>
    </source>
</evidence>
<gene>
    <name evidence="2" type="ORF">SHKM778_26610</name>
</gene>
<protein>
    <recommendedName>
        <fullName evidence="1">Polynucleotide kinase-phosphatase ligase domain-containing protein</fullName>
    </recommendedName>
</protein>
<dbReference type="EMBL" id="AP035768">
    <property type="protein sequence ID" value="BFO16273.1"/>
    <property type="molecule type" value="Genomic_DNA"/>
</dbReference>
<dbReference type="AlphaFoldDB" id="A0AAT9HG15"/>
<accession>A0AAT9HG15</accession>
<dbReference type="InterPro" id="IPR032380">
    <property type="entry name" value="PNKP_ligase_dom"/>
</dbReference>
<sequence>MRAGVDWWLEMTGRGGEGMVVKPAGALVHDDRGRPVQPGVKCRGREYLRIIYGPEYTRPENLARLRARFLNHKRSLALREYALGLEALDRLAEGEPCGASTSRSSPYWPWNRSRWTPGCSARTRAGDRSGQVLRGLVRTGPVPVGVPGSRQFAC</sequence>
<reference evidence="2" key="2">
    <citation type="submission" date="2024-07" db="EMBL/GenBank/DDBJ databases">
        <title>Streptomyces haneummycinica sp. nov., a new antibiotic-producing actinobacterium isolated from marine sediment.</title>
        <authorList>
            <person name="Uemura M."/>
            <person name="Hamada M."/>
            <person name="Hirano S."/>
            <person name="Kobayashi K."/>
            <person name="Ohshiro T."/>
            <person name="Kobayashi T."/>
            <person name="Terahara T."/>
        </authorList>
    </citation>
    <scope>NUCLEOTIDE SEQUENCE</scope>
    <source>
        <strain evidence="2">KM77-8</strain>
    </source>
</reference>